<feature type="domain" description="Right handed beta helix" evidence="1">
    <location>
        <begin position="281"/>
        <end position="425"/>
    </location>
</feature>
<gene>
    <name evidence="2" type="ORF">ACFSUF_16285</name>
</gene>
<name>A0ABW5PGT3_9BACL</name>
<evidence type="ECO:0000313" key="3">
    <source>
        <dbReference type="Proteomes" id="UP001597541"/>
    </source>
</evidence>
<dbReference type="InterPro" id="IPR039448">
    <property type="entry name" value="Beta_helix"/>
</dbReference>
<reference evidence="3" key="1">
    <citation type="journal article" date="2019" name="Int. J. Syst. Evol. Microbiol.">
        <title>The Global Catalogue of Microorganisms (GCM) 10K type strain sequencing project: providing services to taxonomists for standard genome sequencing and annotation.</title>
        <authorList>
            <consortium name="The Broad Institute Genomics Platform"/>
            <consortium name="The Broad Institute Genome Sequencing Center for Infectious Disease"/>
            <person name="Wu L."/>
            <person name="Ma J."/>
        </authorList>
    </citation>
    <scope>NUCLEOTIDE SEQUENCE [LARGE SCALE GENOMIC DNA]</scope>
    <source>
        <strain evidence="3">KCTC 3950</strain>
    </source>
</reference>
<evidence type="ECO:0000313" key="2">
    <source>
        <dbReference type="EMBL" id="MFD2613975.1"/>
    </source>
</evidence>
<dbReference type="Proteomes" id="UP001597541">
    <property type="component" value="Unassembled WGS sequence"/>
</dbReference>
<dbReference type="InterPro" id="IPR012334">
    <property type="entry name" value="Pectin_lyas_fold"/>
</dbReference>
<dbReference type="RefSeq" id="WP_377604327.1">
    <property type="nucleotide sequence ID" value="NZ_JBHUME010000009.1"/>
</dbReference>
<organism evidence="2 3">
    <name type="scientific">Paenibacillus gansuensis</name>
    <dbReference type="NCBI Taxonomy" id="306542"/>
    <lineage>
        <taxon>Bacteria</taxon>
        <taxon>Bacillati</taxon>
        <taxon>Bacillota</taxon>
        <taxon>Bacilli</taxon>
        <taxon>Bacillales</taxon>
        <taxon>Paenibacillaceae</taxon>
        <taxon>Paenibacillus</taxon>
    </lineage>
</organism>
<proteinExistence type="predicted"/>
<keyword evidence="3" id="KW-1185">Reference proteome</keyword>
<dbReference type="Pfam" id="PF13229">
    <property type="entry name" value="Beta_helix"/>
    <property type="match status" value="1"/>
</dbReference>
<sequence>MCAATDPSVEKTYNLELTRWGISNNGTRPVETTKGINNALVWANQNGYDVFKVPAGTYLIDKDSRIYMVSDMTFWLDDRAVIQKQTNGYQRYETLYIDKMKRGITLKGGTYKGDRYTHDYSSGGTHESGYGILVEGGYNIIIDGVKAIEFTGDGLCLGTNDENFIKDVTQSDVESGAIDNNGNLTPSTSKIRLNKNLPLTNSVFKIVPFFQLSYPKGPAKTSLYDVYFYKADGTFLSSKKGITYSTQDVYIPAGAASFRAVFDTASTANFYVRYDVKVRTTNAVVKNSDFGFNRRQGITVGGVEKVLITGNKLHDSKGAKPESGIDLEGGLFLNNNVIIRGNEFYNNAAYDLILFDGKNATIEYNTFRSKAGGLTTSTDFYNAVVQRNTFDGAFALLLHDILFANNTIKNTFVRHYGPNITATGNLYENGTLDLEAKVPFSMNIYNETLKNTGTTHYSIVVKGAPQYLKDITVDGPNLLRAMTGPGSSESVYENLKLLNYNASELPAGSYLDCQFVSASGAAPQANAAGKYLFDRCSFTGKNASLLFNNTAGEYTVRNSKFTTTGNSETISMEAAKSVSILNNTFASQNLTSTDTAVINVKQYWATPAPFDVLQAEMTGNTIRTNIAAKGIQTTYAGTGAPGYTVQKNALYNAKLNLRPVDVSSNNVLK</sequence>
<evidence type="ECO:0000259" key="1">
    <source>
        <dbReference type="Pfam" id="PF13229"/>
    </source>
</evidence>
<dbReference type="SMART" id="SM00710">
    <property type="entry name" value="PbH1"/>
    <property type="match status" value="6"/>
</dbReference>
<dbReference type="InterPro" id="IPR011050">
    <property type="entry name" value="Pectin_lyase_fold/virulence"/>
</dbReference>
<dbReference type="SUPFAM" id="SSF51126">
    <property type="entry name" value="Pectin lyase-like"/>
    <property type="match status" value="2"/>
</dbReference>
<dbReference type="Gene3D" id="2.160.20.10">
    <property type="entry name" value="Single-stranded right-handed beta-helix, Pectin lyase-like"/>
    <property type="match status" value="2"/>
</dbReference>
<dbReference type="EMBL" id="JBHUME010000009">
    <property type="protein sequence ID" value="MFD2613975.1"/>
    <property type="molecule type" value="Genomic_DNA"/>
</dbReference>
<protein>
    <submittedName>
        <fullName evidence="2">Right-handed parallel beta-helix repeat-containing protein</fullName>
    </submittedName>
</protein>
<dbReference type="InterPro" id="IPR006626">
    <property type="entry name" value="PbH1"/>
</dbReference>
<accession>A0ABW5PGT3</accession>
<comment type="caution">
    <text evidence="2">The sequence shown here is derived from an EMBL/GenBank/DDBJ whole genome shotgun (WGS) entry which is preliminary data.</text>
</comment>